<comment type="caution">
    <text evidence="2">The sequence shown here is derived from an EMBL/GenBank/DDBJ whole genome shotgun (WGS) entry which is preliminary data.</text>
</comment>
<dbReference type="Gene3D" id="3.40.50.1390">
    <property type="entry name" value="Resolvase, N-terminal catalytic domain"/>
    <property type="match status" value="1"/>
</dbReference>
<sequence>MPLPRSEPGFRFARSGTVALAFSYMRMSRPEQIKGDSLRRQLEASREYAIKHGLTLNETMQDIGVSAFRGKNRTEGTLAAFLDLIREEDIPPGSAAG</sequence>
<feature type="domain" description="Resolvase/invertase-type recombinase catalytic" evidence="1">
    <location>
        <begin position="21"/>
        <end position="87"/>
    </location>
</feature>
<dbReference type="CDD" id="cd00338">
    <property type="entry name" value="Ser_Recombinase"/>
    <property type="match status" value="1"/>
</dbReference>
<dbReference type="Proteomes" id="UP000251075">
    <property type="component" value="Unassembled WGS sequence"/>
</dbReference>
<dbReference type="SUPFAM" id="SSF53041">
    <property type="entry name" value="Resolvase-like"/>
    <property type="match status" value="1"/>
</dbReference>
<evidence type="ECO:0000259" key="1">
    <source>
        <dbReference type="Pfam" id="PF00239"/>
    </source>
</evidence>
<evidence type="ECO:0000313" key="2">
    <source>
        <dbReference type="EMBL" id="RAU22255.1"/>
    </source>
</evidence>
<proteinExistence type="predicted"/>
<organism evidence="2 3">
    <name type="scientific">Paramagnetospirillum kuznetsovii</name>
    <dbReference type="NCBI Taxonomy" id="2053833"/>
    <lineage>
        <taxon>Bacteria</taxon>
        <taxon>Pseudomonadati</taxon>
        <taxon>Pseudomonadota</taxon>
        <taxon>Alphaproteobacteria</taxon>
        <taxon>Rhodospirillales</taxon>
        <taxon>Magnetospirillaceae</taxon>
        <taxon>Paramagnetospirillum</taxon>
    </lineage>
</organism>
<dbReference type="AlphaFoldDB" id="A0A364NZD1"/>
<dbReference type="Pfam" id="PF00239">
    <property type="entry name" value="Resolvase"/>
    <property type="match status" value="1"/>
</dbReference>
<dbReference type="InterPro" id="IPR006119">
    <property type="entry name" value="Resolv_N"/>
</dbReference>
<dbReference type="OrthoDB" id="9791494at2"/>
<reference evidence="2 3" key="1">
    <citation type="submission" date="2017-11" db="EMBL/GenBank/DDBJ databases">
        <title>Draft genome sequence of magnetotactic bacterium Magnetospirillum kuznetsovii LBB-42.</title>
        <authorList>
            <person name="Grouzdev D.S."/>
            <person name="Rysina M.S."/>
            <person name="Baslerov R.V."/>
            <person name="Koziaeva V."/>
        </authorList>
    </citation>
    <scope>NUCLEOTIDE SEQUENCE [LARGE SCALE GENOMIC DNA]</scope>
    <source>
        <strain evidence="2 3">LBB-42</strain>
    </source>
</reference>
<gene>
    <name evidence="2" type="ORF">CU669_09005</name>
</gene>
<protein>
    <recommendedName>
        <fullName evidence="1">Resolvase/invertase-type recombinase catalytic domain-containing protein</fullName>
    </recommendedName>
</protein>
<accession>A0A364NZD1</accession>
<dbReference type="GO" id="GO:0000150">
    <property type="term" value="F:DNA strand exchange activity"/>
    <property type="evidence" value="ECO:0007669"/>
    <property type="project" value="InterPro"/>
</dbReference>
<dbReference type="InterPro" id="IPR036162">
    <property type="entry name" value="Resolvase-like_N_sf"/>
</dbReference>
<dbReference type="GO" id="GO:0003677">
    <property type="term" value="F:DNA binding"/>
    <property type="evidence" value="ECO:0007669"/>
    <property type="project" value="InterPro"/>
</dbReference>
<name>A0A364NZD1_9PROT</name>
<dbReference type="EMBL" id="PGTO01000005">
    <property type="protein sequence ID" value="RAU22255.1"/>
    <property type="molecule type" value="Genomic_DNA"/>
</dbReference>
<keyword evidence="3" id="KW-1185">Reference proteome</keyword>
<evidence type="ECO:0000313" key="3">
    <source>
        <dbReference type="Proteomes" id="UP000251075"/>
    </source>
</evidence>